<feature type="compositionally biased region" description="Basic and acidic residues" evidence="3">
    <location>
        <begin position="744"/>
        <end position="761"/>
    </location>
</feature>
<feature type="region of interest" description="Disordered" evidence="3">
    <location>
        <begin position="237"/>
        <end position="302"/>
    </location>
</feature>
<dbReference type="GO" id="GO:0035025">
    <property type="term" value="P:positive regulation of Rho protein signal transduction"/>
    <property type="evidence" value="ECO:0007669"/>
    <property type="project" value="TreeGrafter"/>
</dbReference>
<feature type="region of interest" description="Disordered" evidence="3">
    <location>
        <begin position="170"/>
        <end position="190"/>
    </location>
</feature>
<feature type="region of interest" description="Disordered" evidence="3">
    <location>
        <begin position="399"/>
        <end position="423"/>
    </location>
</feature>
<dbReference type="GO" id="GO:0031097">
    <property type="term" value="C:medial cortex"/>
    <property type="evidence" value="ECO:0007669"/>
    <property type="project" value="UniProtKB-ARBA"/>
</dbReference>
<dbReference type="FunFam" id="1.20.900.10:FF:000038">
    <property type="entry name" value="Myosin-M heavy chain"/>
    <property type="match status" value="1"/>
</dbReference>
<dbReference type="SMART" id="SM00325">
    <property type="entry name" value="RhoGEF"/>
    <property type="match status" value="1"/>
</dbReference>
<feature type="domain" description="DH" evidence="4">
    <location>
        <begin position="877"/>
        <end position="1068"/>
    </location>
</feature>
<dbReference type="PANTHER" id="PTHR46006">
    <property type="entry name" value="RHO GUANINE NUCLEOTIDE EXCHANGE FACTOR AT 64C, ISOFORM A"/>
    <property type="match status" value="1"/>
</dbReference>
<evidence type="ECO:0000313" key="5">
    <source>
        <dbReference type="EMBL" id="KAK2168741.1"/>
    </source>
</evidence>
<evidence type="ECO:0000313" key="6">
    <source>
        <dbReference type="Proteomes" id="UP001209878"/>
    </source>
</evidence>
<dbReference type="PROSITE" id="PS50010">
    <property type="entry name" value="DH_2"/>
    <property type="match status" value="1"/>
</dbReference>
<dbReference type="InterPro" id="IPR051480">
    <property type="entry name" value="Endocytic_GEF_Adapter"/>
</dbReference>
<reference evidence="5" key="1">
    <citation type="journal article" date="2023" name="Mol. Biol. Evol.">
        <title>Third-Generation Sequencing Reveals the Adaptive Role of the Epigenome in Three Deep-Sea Polychaetes.</title>
        <authorList>
            <person name="Perez M."/>
            <person name="Aroh O."/>
            <person name="Sun Y."/>
            <person name="Lan Y."/>
            <person name="Juniper S.K."/>
            <person name="Young C.R."/>
            <person name="Angers B."/>
            <person name="Qian P.Y."/>
        </authorList>
    </citation>
    <scope>NUCLEOTIDE SEQUENCE</scope>
    <source>
        <strain evidence="5">R07B-5</strain>
    </source>
</reference>
<feature type="region of interest" description="Disordered" evidence="3">
    <location>
        <begin position="447"/>
        <end position="544"/>
    </location>
</feature>
<dbReference type="SUPFAM" id="SSF48065">
    <property type="entry name" value="DBL homology domain (DH-domain)"/>
    <property type="match status" value="1"/>
</dbReference>
<sequence>MDLQVRSSTYGNTEVHLDGNGIEHSKDITDHSSQSTSYWQLYKEKYHRLGITEKQTASGTSKIIHGTPGGIPVETGLDNSFGSSCRTGKSRQQGSGAVGLGSRCHRTYSERCTRVSTVQQLMRPNSHPSNNIVDSADVKLDMLSTVTPLTSHTLTAADFRNRRNSQEVTGSILAGDDGENTPMTATPRTSSLLNDPTLRKHLARAMGVDPSSDALEGEINRRVGSVHVPSTFIKRTSSCRSATRGTNNNNDDYAGKPDLESLIKMHGKSQEDVTETKGKTEQSVTIGPEKTARSDSGYGAEMPDMSRCLSEGSRILLSGKRTKRTGTSQVERLRVKDVLHQSLEITSCSTVGASEKHTTTPSMEEVKMNTSHLWNSTGKDTELYIVEDMRVLDTQVNRTESTDLKRSTPAHPVSPAIARRPALPRRTYSMNVKPTPTDHEVRAEFHMPSFQEYKELKKQNSTTSDKEEEDAPSSGVSRTVPKSTSTECKKVVQESVKQAVVSPEVKPTAAPVEATQKTEVVRKPRRRKTPAKTPDEPANPQNNKQPMLCKQKMIVVCDEEPTTLKPEGKSDTKSVCVVSPVSVPNVDIVKPEKSIKKQQTIGDLGSVESDLPVAPPRRSRKLKVQLKLPSEVIPDGVGETDTECVDCIVARKMTKSGRRDETFRSTRCRLHRSKLSRQESDANDWSLTEEGEVSPLWHSLSVSTSSETLSPQQTAVVRSVSDVSDLNGEEKRRKPIRRRRTKPYKSDPFDNISKLDGDKTSEQVAAGQTQRETEPETRNVLLEDDILEFLRRRAAGAYDGIKENDDEVGEEEDGCGARVKRTDSGVCCEAYERLRESKETGPTCEDCGKVLEDSDIPEGLQWEEVFNCRKCKSRCVERKETIQEIVDTEISYGKDLRIIKGEFYEPMKTASLLNADQLQTIFSNLDELIEVNNRFADILQDALELANEQGDEDYTTVSIGQLFLDSSTMLLAYETYCVNQSGVAPYLEQLESNKELLRVFLSVSQTENSVLRRMSFKSFLMVPVQRIMRYPLLLERVYKATPAHHHDRQYIKKAEEKIEAILNHINRKSKSPITSTLLRMSKRRFGGPPPGCRSIASSSAENIEVNKVTVDILPWDRNEINFVLTGRMLYCQQQEQLWGKKGRTLKLLPIYCVLVTLGKGKRVTPVTPTEDAGMVPNRPPLQHAALVLVKEKWFKCTPLRDPIYLDKCVVSLDDEFRLIEVLDIASNESYAIKGENQEATVKWHEHLKQYSTTLGMWRSRRNALPNIMVKDLSKFHELAAADFYD</sequence>
<feature type="compositionally biased region" description="Polar residues" evidence="3">
    <location>
        <begin position="237"/>
        <end position="251"/>
    </location>
</feature>
<evidence type="ECO:0000256" key="1">
    <source>
        <dbReference type="ARBA" id="ARBA00004496"/>
    </source>
</evidence>
<dbReference type="PANTHER" id="PTHR46006:SF5">
    <property type="entry name" value="DH DOMAIN-CONTAINING PROTEIN"/>
    <property type="match status" value="1"/>
</dbReference>
<dbReference type="Gene3D" id="1.20.900.10">
    <property type="entry name" value="Dbl homology (DH) domain"/>
    <property type="match status" value="1"/>
</dbReference>
<comment type="subcellular location">
    <subcellularLocation>
        <location evidence="1">Cytoplasm</location>
    </subcellularLocation>
</comment>
<feature type="compositionally biased region" description="Basic and acidic residues" evidence="3">
    <location>
        <begin position="253"/>
        <end position="280"/>
    </location>
</feature>
<feature type="compositionally biased region" description="Polar residues" evidence="3">
    <location>
        <begin position="1"/>
        <end position="12"/>
    </location>
</feature>
<name>A0AAD9KCN2_RIDPI</name>
<feature type="compositionally biased region" description="Polar residues" evidence="3">
    <location>
        <begin position="711"/>
        <end position="724"/>
    </location>
</feature>
<feature type="compositionally biased region" description="Polar residues" evidence="3">
    <location>
        <begin position="181"/>
        <end position="190"/>
    </location>
</feature>
<evidence type="ECO:0000256" key="2">
    <source>
        <dbReference type="ARBA" id="ARBA00022490"/>
    </source>
</evidence>
<feature type="region of interest" description="Disordered" evidence="3">
    <location>
        <begin position="705"/>
        <end position="776"/>
    </location>
</feature>
<comment type="caution">
    <text evidence="5">The sequence shown here is derived from an EMBL/GenBank/DDBJ whole genome shotgun (WGS) entry which is preliminary data.</text>
</comment>
<dbReference type="CDD" id="cd00160">
    <property type="entry name" value="RhoGEF"/>
    <property type="match status" value="1"/>
</dbReference>
<feature type="compositionally biased region" description="Polar residues" evidence="3">
    <location>
        <begin position="474"/>
        <end position="486"/>
    </location>
</feature>
<dbReference type="Proteomes" id="UP001209878">
    <property type="component" value="Unassembled WGS sequence"/>
</dbReference>
<dbReference type="GO" id="GO:0005085">
    <property type="term" value="F:guanyl-nucleotide exchange factor activity"/>
    <property type="evidence" value="ECO:0007669"/>
    <property type="project" value="InterPro"/>
</dbReference>
<proteinExistence type="predicted"/>
<gene>
    <name evidence="5" type="ORF">NP493_1218g00011</name>
</gene>
<feature type="compositionally biased region" description="Basic and acidic residues" evidence="3">
    <location>
        <begin position="15"/>
        <end position="29"/>
    </location>
</feature>
<evidence type="ECO:0000256" key="3">
    <source>
        <dbReference type="SAM" id="MobiDB-lite"/>
    </source>
</evidence>
<evidence type="ECO:0000259" key="4">
    <source>
        <dbReference type="PROSITE" id="PS50010"/>
    </source>
</evidence>
<dbReference type="EMBL" id="JAODUO010001216">
    <property type="protein sequence ID" value="KAK2168741.1"/>
    <property type="molecule type" value="Genomic_DNA"/>
</dbReference>
<feature type="compositionally biased region" description="Basic residues" evidence="3">
    <location>
        <begin position="733"/>
        <end position="743"/>
    </location>
</feature>
<accession>A0AAD9KCN2</accession>
<dbReference type="InterPro" id="IPR000219">
    <property type="entry name" value="DH_dom"/>
</dbReference>
<keyword evidence="2" id="KW-0963">Cytoplasm</keyword>
<keyword evidence="6" id="KW-1185">Reference proteome</keyword>
<organism evidence="5 6">
    <name type="scientific">Ridgeia piscesae</name>
    <name type="common">Tubeworm</name>
    <dbReference type="NCBI Taxonomy" id="27915"/>
    <lineage>
        <taxon>Eukaryota</taxon>
        <taxon>Metazoa</taxon>
        <taxon>Spiralia</taxon>
        <taxon>Lophotrochozoa</taxon>
        <taxon>Annelida</taxon>
        <taxon>Polychaeta</taxon>
        <taxon>Sedentaria</taxon>
        <taxon>Canalipalpata</taxon>
        <taxon>Sabellida</taxon>
        <taxon>Siboglinidae</taxon>
        <taxon>Ridgeia</taxon>
    </lineage>
</organism>
<dbReference type="Pfam" id="PF00621">
    <property type="entry name" value="RhoGEF"/>
    <property type="match status" value="1"/>
</dbReference>
<dbReference type="InterPro" id="IPR035899">
    <property type="entry name" value="DBL_dom_sf"/>
</dbReference>
<protein>
    <recommendedName>
        <fullName evidence="4">DH domain-containing protein</fullName>
    </recommendedName>
</protein>
<feature type="region of interest" description="Disordered" evidence="3">
    <location>
        <begin position="1"/>
        <end position="29"/>
    </location>
</feature>